<dbReference type="Gene3D" id="2.60.120.1140">
    <property type="entry name" value="Protein of unknown function DUF192"/>
    <property type="match status" value="1"/>
</dbReference>
<sequence length="181" mass="19751">MMKYSATFLLAGISACLLGCSIPSATSTSPDAIAQLPMVQESRAQNLPILAEATIKGELFELEVPQTPEEQALGLMYRPALPDNRGMLFPFHPPRVVGFWMKNVPVPLDMVFIREETVVEIADSVPPCTSEPCAVYGPSVPVDRVLELRAGRAAELGLQVGDRISVRFRNTEADGLRNVKK</sequence>
<dbReference type="PANTHER" id="PTHR37953">
    <property type="entry name" value="UPF0127 PROTEIN MJ1496"/>
    <property type="match status" value="1"/>
</dbReference>
<feature type="signal peptide" evidence="1">
    <location>
        <begin position="1"/>
        <end position="25"/>
    </location>
</feature>
<comment type="caution">
    <text evidence="2">The sequence shown here is derived from an EMBL/GenBank/DDBJ whole genome shotgun (WGS) entry which is preliminary data.</text>
</comment>
<evidence type="ECO:0008006" key="3">
    <source>
        <dbReference type="Google" id="ProtNLM"/>
    </source>
</evidence>
<protein>
    <recommendedName>
        <fullName evidence="3">DUF192 domain-containing protein</fullName>
    </recommendedName>
</protein>
<dbReference type="InterPro" id="IPR038695">
    <property type="entry name" value="Saro_0823-like_sf"/>
</dbReference>
<reference evidence="2" key="1">
    <citation type="submission" date="2016-09" db="EMBL/GenBank/DDBJ databases">
        <title>Draft genome of thermotolerant cyanobacterium Desertifilum sp. strain IPPAS B-1220.</title>
        <authorList>
            <person name="Sinetova M.A."/>
            <person name="Bolakhan K."/>
            <person name="Zayadan B.K."/>
            <person name="Mironov K.S."/>
            <person name="Ustinova V."/>
            <person name="Kupriyanova E.V."/>
            <person name="Sidorov R.A."/>
            <person name="Skrypnik A.N."/>
            <person name="Gogoleva N.E."/>
            <person name="Gogolev Y.V."/>
            <person name="Los D.A."/>
        </authorList>
    </citation>
    <scope>NUCLEOTIDE SEQUENCE [LARGE SCALE GENOMIC DNA]</scope>
    <source>
        <strain evidence="2">IPPAS B-1220</strain>
    </source>
</reference>
<dbReference type="EMBL" id="MJGC01000063">
    <property type="protein sequence ID" value="OEJ74664.1"/>
    <property type="molecule type" value="Genomic_DNA"/>
</dbReference>
<dbReference type="AlphaFoldDB" id="A0A1E5QJ95"/>
<dbReference type="Pfam" id="PF02643">
    <property type="entry name" value="DUF192"/>
    <property type="match status" value="1"/>
</dbReference>
<accession>A0A1E5QJ95</accession>
<proteinExistence type="predicted"/>
<evidence type="ECO:0000313" key="2">
    <source>
        <dbReference type="EMBL" id="OEJ74664.1"/>
    </source>
</evidence>
<gene>
    <name evidence="2" type="ORF">BH720_13425</name>
</gene>
<dbReference type="STRING" id="1781255.BH720_13425"/>
<dbReference type="PANTHER" id="PTHR37953:SF1">
    <property type="entry name" value="UPF0127 PROTEIN MJ1496"/>
    <property type="match status" value="1"/>
</dbReference>
<name>A0A1E5QJ95_9CYAN</name>
<dbReference type="InterPro" id="IPR003795">
    <property type="entry name" value="DUF192"/>
</dbReference>
<organism evidence="2">
    <name type="scientific">Desertifilum tharense IPPAS B-1220</name>
    <dbReference type="NCBI Taxonomy" id="1781255"/>
    <lineage>
        <taxon>Bacteria</taxon>
        <taxon>Bacillati</taxon>
        <taxon>Cyanobacteriota</taxon>
        <taxon>Cyanophyceae</taxon>
        <taxon>Desertifilales</taxon>
        <taxon>Desertifilaceae</taxon>
        <taxon>Desertifilum</taxon>
    </lineage>
</organism>
<feature type="chain" id="PRO_5009184319" description="DUF192 domain-containing protein" evidence="1">
    <location>
        <begin position="26"/>
        <end position="181"/>
    </location>
</feature>
<keyword evidence="1" id="KW-0732">Signal</keyword>
<dbReference type="PROSITE" id="PS51257">
    <property type="entry name" value="PROKAR_LIPOPROTEIN"/>
    <property type="match status" value="1"/>
</dbReference>
<evidence type="ECO:0000256" key="1">
    <source>
        <dbReference type="SAM" id="SignalP"/>
    </source>
</evidence>